<dbReference type="AlphaFoldDB" id="A0A1I0RQI3"/>
<name>A0A1I0RQI3_9BACT</name>
<dbReference type="OrthoDB" id="793001at2"/>
<evidence type="ECO:0000313" key="5">
    <source>
        <dbReference type="EMBL" id="SEW42995.1"/>
    </source>
</evidence>
<dbReference type="InterPro" id="IPR019734">
    <property type="entry name" value="TPR_rpt"/>
</dbReference>
<dbReference type="STRING" id="29529.SAMN04488122_3165"/>
<dbReference type="PANTHER" id="PTHR44943">
    <property type="entry name" value="CELLULOSE SYNTHASE OPERON PROTEIN C"/>
    <property type="match status" value="1"/>
</dbReference>
<dbReference type="RefSeq" id="WP_089896283.1">
    <property type="nucleotide sequence ID" value="NZ_FOJG01000001.1"/>
</dbReference>
<dbReference type="SMART" id="SM00028">
    <property type="entry name" value="TPR"/>
    <property type="match status" value="4"/>
</dbReference>
<protein>
    <submittedName>
        <fullName evidence="5">TPR repeat-containing protein</fullName>
    </submittedName>
</protein>
<feature type="signal peptide" evidence="4">
    <location>
        <begin position="1"/>
        <end position="21"/>
    </location>
</feature>
<evidence type="ECO:0000256" key="4">
    <source>
        <dbReference type="SAM" id="SignalP"/>
    </source>
</evidence>
<dbReference type="Pfam" id="PF13432">
    <property type="entry name" value="TPR_16"/>
    <property type="match status" value="1"/>
</dbReference>
<dbReference type="PROSITE" id="PS50005">
    <property type="entry name" value="TPR"/>
    <property type="match status" value="2"/>
</dbReference>
<reference evidence="6" key="1">
    <citation type="submission" date="2016-10" db="EMBL/GenBank/DDBJ databases">
        <authorList>
            <person name="Varghese N."/>
            <person name="Submissions S."/>
        </authorList>
    </citation>
    <scope>NUCLEOTIDE SEQUENCE [LARGE SCALE GENOMIC DNA]</scope>
    <source>
        <strain evidence="6">DSM 3695</strain>
    </source>
</reference>
<dbReference type="InterPro" id="IPR011990">
    <property type="entry name" value="TPR-like_helical_dom_sf"/>
</dbReference>
<evidence type="ECO:0000313" key="6">
    <source>
        <dbReference type="Proteomes" id="UP000199310"/>
    </source>
</evidence>
<evidence type="ECO:0000256" key="1">
    <source>
        <dbReference type="ARBA" id="ARBA00022737"/>
    </source>
</evidence>
<dbReference type="InterPro" id="IPR051685">
    <property type="entry name" value="Ycf3/AcsC/BcsC/TPR_MFPF"/>
</dbReference>
<keyword evidence="6" id="KW-1185">Reference proteome</keyword>
<dbReference type="Pfam" id="PF14559">
    <property type="entry name" value="TPR_19"/>
    <property type="match status" value="1"/>
</dbReference>
<dbReference type="PANTHER" id="PTHR44943:SF8">
    <property type="entry name" value="TPR REPEAT-CONTAINING PROTEIN MJ0263"/>
    <property type="match status" value="1"/>
</dbReference>
<dbReference type="SUPFAM" id="SSF48452">
    <property type="entry name" value="TPR-like"/>
    <property type="match status" value="1"/>
</dbReference>
<dbReference type="Gene3D" id="1.25.40.10">
    <property type="entry name" value="Tetratricopeptide repeat domain"/>
    <property type="match status" value="1"/>
</dbReference>
<keyword evidence="4" id="KW-0732">Signal</keyword>
<evidence type="ECO:0000256" key="2">
    <source>
        <dbReference type="ARBA" id="ARBA00022803"/>
    </source>
</evidence>
<gene>
    <name evidence="5" type="ORF">SAMN04488122_3165</name>
</gene>
<dbReference type="EMBL" id="FOJG01000001">
    <property type="protein sequence ID" value="SEW42995.1"/>
    <property type="molecule type" value="Genomic_DNA"/>
</dbReference>
<dbReference type="Proteomes" id="UP000199310">
    <property type="component" value="Unassembled WGS sequence"/>
</dbReference>
<evidence type="ECO:0000256" key="3">
    <source>
        <dbReference type="PROSITE-ProRule" id="PRU00339"/>
    </source>
</evidence>
<feature type="chain" id="PRO_5011715517" evidence="4">
    <location>
        <begin position="22"/>
        <end position="373"/>
    </location>
</feature>
<feature type="repeat" description="TPR" evidence="3">
    <location>
        <begin position="130"/>
        <end position="163"/>
    </location>
</feature>
<accession>A0A1I0RQI3</accession>
<organism evidence="5 6">
    <name type="scientific">Chitinophaga arvensicola</name>
    <dbReference type="NCBI Taxonomy" id="29529"/>
    <lineage>
        <taxon>Bacteria</taxon>
        <taxon>Pseudomonadati</taxon>
        <taxon>Bacteroidota</taxon>
        <taxon>Chitinophagia</taxon>
        <taxon>Chitinophagales</taxon>
        <taxon>Chitinophagaceae</taxon>
        <taxon>Chitinophaga</taxon>
    </lineage>
</organism>
<keyword evidence="2 3" id="KW-0802">TPR repeat</keyword>
<sequence>MNTKTFLLLGCLLATGVVAMAQTKAEQAREKTDEAIRLMDGGKPEASLPLLEEALKLTPDDPDIRYEQGFAYYLMKDYKEARNIMKKLLKADDPGAKAYQMLGNCYDLLEDSKKAIATYEDGLKRYPDAGNLYLERGIMELKAEQYTNALRVFEKGIEKAPMFSSNYYWASKLFCTGSDMKYWGMMYGEIFVNLERSTRRTEEISQLLFNTYKKQISFPADSAPQSNFTGVVHVNITYNTKSGPEALLELLKAANTKTNYGKDIYDPVMRKALVGEQAIDLASLNRVRCRFLEEYEAQGFQEKKPVVLFDFEREVKAAGHLEAYHYWVLGSGDKIAFNHWQLANNDKWEHFKEWIGDHPFRITEENKFNMEKY</sequence>
<proteinExistence type="predicted"/>
<feature type="repeat" description="TPR" evidence="3">
    <location>
        <begin position="96"/>
        <end position="129"/>
    </location>
</feature>
<keyword evidence="1" id="KW-0677">Repeat</keyword>